<gene>
    <name evidence="2" type="ORF">E1293_20855</name>
</gene>
<proteinExistence type="predicted"/>
<dbReference type="Proteomes" id="UP000295578">
    <property type="component" value="Unassembled WGS sequence"/>
</dbReference>
<evidence type="ECO:0000313" key="2">
    <source>
        <dbReference type="EMBL" id="TDD80380.1"/>
    </source>
</evidence>
<keyword evidence="3" id="KW-1185">Reference proteome</keyword>
<keyword evidence="1" id="KW-0472">Membrane</keyword>
<keyword evidence="1" id="KW-0812">Transmembrane</keyword>
<organism evidence="2 3">
    <name type="scientific">Actinomadura darangshiensis</name>
    <dbReference type="NCBI Taxonomy" id="705336"/>
    <lineage>
        <taxon>Bacteria</taxon>
        <taxon>Bacillati</taxon>
        <taxon>Actinomycetota</taxon>
        <taxon>Actinomycetes</taxon>
        <taxon>Streptosporangiales</taxon>
        <taxon>Thermomonosporaceae</taxon>
        <taxon>Actinomadura</taxon>
    </lineage>
</organism>
<reference evidence="2 3" key="1">
    <citation type="submission" date="2019-03" db="EMBL/GenBank/DDBJ databases">
        <title>Draft genome sequences of novel Actinobacteria.</title>
        <authorList>
            <person name="Sahin N."/>
            <person name="Ay H."/>
            <person name="Saygin H."/>
        </authorList>
    </citation>
    <scope>NUCLEOTIDE SEQUENCE [LARGE SCALE GENOMIC DNA]</scope>
    <source>
        <strain evidence="2 3">DSM 45941</strain>
    </source>
</reference>
<feature type="transmembrane region" description="Helical" evidence="1">
    <location>
        <begin position="93"/>
        <end position="116"/>
    </location>
</feature>
<evidence type="ECO:0000256" key="1">
    <source>
        <dbReference type="SAM" id="Phobius"/>
    </source>
</evidence>
<protein>
    <submittedName>
        <fullName evidence="2">Uncharacterized protein</fullName>
    </submittedName>
</protein>
<sequence>MQAMSGRSSSWWISPAIPTIANCALAALWFFSAFGGWGDTAFCGEADRYDPGCGAGFDDAVRFSVPVAVIAAAVAVAAWAMPGVRRRPDRLDALLTAAAFAWVLAEGVLFVGGYLAKP</sequence>
<feature type="transmembrane region" description="Helical" evidence="1">
    <location>
        <begin position="63"/>
        <end position="81"/>
    </location>
</feature>
<accession>A0A4R5B6V8</accession>
<evidence type="ECO:0000313" key="3">
    <source>
        <dbReference type="Proteomes" id="UP000295578"/>
    </source>
</evidence>
<name>A0A4R5B6V8_9ACTN</name>
<keyword evidence="1" id="KW-1133">Transmembrane helix</keyword>
<dbReference type="EMBL" id="SMKY01000093">
    <property type="protein sequence ID" value="TDD80380.1"/>
    <property type="molecule type" value="Genomic_DNA"/>
</dbReference>
<comment type="caution">
    <text evidence="2">The sequence shown here is derived from an EMBL/GenBank/DDBJ whole genome shotgun (WGS) entry which is preliminary data.</text>
</comment>
<dbReference type="RefSeq" id="WP_132199120.1">
    <property type="nucleotide sequence ID" value="NZ_SMKY01000093.1"/>
</dbReference>
<feature type="transmembrane region" description="Helical" evidence="1">
    <location>
        <begin position="12"/>
        <end position="31"/>
    </location>
</feature>
<dbReference type="OrthoDB" id="3538434at2"/>
<dbReference type="AlphaFoldDB" id="A0A4R5B6V8"/>